<gene>
    <name evidence="2" type="ORF">Cha6605_0947</name>
</gene>
<dbReference type="Gene3D" id="1.10.510.10">
    <property type="entry name" value="Transferase(Phosphotransferase) domain 1"/>
    <property type="match status" value="1"/>
</dbReference>
<dbReference type="HOGENOM" id="CLU_1243485_0_0_3"/>
<dbReference type="GO" id="GO:0004672">
    <property type="term" value="F:protein kinase activity"/>
    <property type="evidence" value="ECO:0007669"/>
    <property type="project" value="InterPro"/>
</dbReference>
<dbReference type="PROSITE" id="PS50011">
    <property type="entry name" value="PROTEIN_KINASE_DOM"/>
    <property type="match status" value="1"/>
</dbReference>
<evidence type="ECO:0000313" key="3">
    <source>
        <dbReference type="Proteomes" id="UP000010366"/>
    </source>
</evidence>
<dbReference type="KEGG" id="cmp:Cha6605_0947"/>
<dbReference type="SMART" id="SM00220">
    <property type="entry name" value="S_TKc"/>
    <property type="match status" value="1"/>
</dbReference>
<dbReference type="Pfam" id="PF00069">
    <property type="entry name" value="Pkinase"/>
    <property type="match status" value="1"/>
</dbReference>
<reference evidence="2 3" key="1">
    <citation type="submission" date="2012-05" db="EMBL/GenBank/DDBJ databases">
        <title>Finished chromosome of genome of Chamaesiphon sp. PCC 6605.</title>
        <authorList>
            <consortium name="US DOE Joint Genome Institute"/>
            <person name="Gugger M."/>
            <person name="Coursin T."/>
            <person name="Rippka R."/>
            <person name="Tandeau De Marsac N."/>
            <person name="Huntemann M."/>
            <person name="Wei C.-L."/>
            <person name="Han J."/>
            <person name="Detter J.C."/>
            <person name="Han C."/>
            <person name="Tapia R."/>
            <person name="Chen A."/>
            <person name="Kyrpides N."/>
            <person name="Mavromatis K."/>
            <person name="Markowitz V."/>
            <person name="Szeto E."/>
            <person name="Ivanova N."/>
            <person name="Pagani I."/>
            <person name="Pati A."/>
            <person name="Goodwin L."/>
            <person name="Nordberg H.P."/>
            <person name="Cantor M.N."/>
            <person name="Hua S.X."/>
            <person name="Woyke T."/>
            <person name="Kerfeld C.A."/>
        </authorList>
    </citation>
    <scope>NUCLEOTIDE SEQUENCE [LARGE SCALE GENOMIC DNA]</scope>
    <source>
        <strain evidence="3">ATCC 27169 / PCC 6605</strain>
    </source>
</reference>
<dbReference type="RefSeq" id="WP_015158392.1">
    <property type="nucleotide sequence ID" value="NC_019697.1"/>
</dbReference>
<dbReference type="STRING" id="1173020.Cha6605_0947"/>
<dbReference type="PANTHER" id="PTHR24345">
    <property type="entry name" value="SERINE/THREONINE-PROTEIN KINASE PLK"/>
    <property type="match status" value="1"/>
</dbReference>
<dbReference type="EMBL" id="CP003600">
    <property type="protein sequence ID" value="AFY92200.1"/>
    <property type="molecule type" value="Genomic_DNA"/>
</dbReference>
<evidence type="ECO:0000313" key="2">
    <source>
        <dbReference type="EMBL" id="AFY92200.1"/>
    </source>
</evidence>
<evidence type="ECO:0000259" key="1">
    <source>
        <dbReference type="PROSITE" id="PS50011"/>
    </source>
</evidence>
<keyword evidence="2" id="KW-0808">Transferase</keyword>
<proteinExistence type="predicted"/>
<accession>K9UBI6</accession>
<dbReference type="PANTHER" id="PTHR24345:SF87">
    <property type="entry name" value="TBC1 DOMAIN CONTAINING KINASE"/>
    <property type="match status" value="1"/>
</dbReference>
<protein>
    <submittedName>
        <fullName evidence="2">Protein kinase family protein</fullName>
    </submittedName>
</protein>
<dbReference type="OrthoDB" id="573511at2"/>
<dbReference type="GO" id="GO:0005524">
    <property type="term" value="F:ATP binding"/>
    <property type="evidence" value="ECO:0007669"/>
    <property type="project" value="InterPro"/>
</dbReference>
<dbReference type="eggNOG" id="COG0515">
    <property type="taxonomic scope" value="Bacteria"/>
</dbReference>
<dbReference type="AlphaFoldDB" id="K9UBI6"/>
<feature type="domain" description="Protein kinase" evidence="1">
    <location>
        <begin position="8"/>
        <end position="222"/>
    </location>
</feature>
<keyword evidence="3" id="KW-1185">Reference proteome</keyword>
<keyword evidence="2" id="KW-0418">Kinase</keyword>
<organism evidence="2 3">
    <name type="scientific">Chamaesiphon minutus (strain ATCC 27169 / PCC 6605)</name>
    <dbReference type="NCBI Taxonomy" id="1173020"/>
    <lineage>
        <taxon>Bacteria</taxon>
        <taxon>Bacillati</taxon>
        <taxon>Cyanobacteriota</taxon>
        <taxon>Cyanophyceae</taxon>
        <taxon>Gomontiellales</taxon>
        <taxon>Chamaesiphonaceae</taxon>
        <taxon>Chamaesiphon</taxon>
    </lineage>
</organism>
<dbReference type="InterPro" id="IPR011009">
    <property type="entry name" value="Kinase-like_dom_sf"/>
</dbReference>
<dbReference type="Proteomes" id="UP000010366">
    <property type="component" value="Chromosome"/>
</dbReference>
<dbReference type="SUPFAM" id="SSF56112">
    <property type="entry name" value="Protein kinase-like (PK-like)"/>
    <property type="match status" value="1"/>
</dbReference>
<sequence length="222" mass="25418">MTIDLPGYQAIEKFYESSRSVLYRARRCADLVPVILKIADRESRSPADIDRFQLEYDILRSLNIEGIVTTYGLETYRENSVIVLEDFGGKSLQMWLSERTFNLGEFLYLAIRLTSILGEIHQHNIIHKDINPSNIVFNPTTGQVKIVDFGLATIRSPETPLVRDPNLLEGTLAYISPEQTGRMNRSIDYRTDFYSLGVTFYRLLCARPSTKIYSMYAINLSS</sequence>
<name>K9UBI6_CHAP6</name>
<dbReference type="InterPro" id="IPR000719">
    <property type="entry name" value="Prot_kinase_dom"/>
</dbReference>